<reference evidence="1 2" key="1">
    <citation type="submission" date="2022-10" db="EMBL/GenBank/DDBJ databases">
        <title>Characterization of Pseudomonas capsici strains from pepper and tomato in Georgia.</title>
        <authorList>
            <person name="Zhao M."/>
            <person name="Dutta B."/>
        </authorList>
    </citation>
    <scope>NUCLEOTIDE SEQUENCE [LARGE SCALE GENOMIC DNA]</scope>
    <source>
        <strain evidence="1 2">Pc20-5</strain>
    </source>
</reference>
<dbReference type="EMBL" id="JAOXML010000029">
    <property type="protein sequence ID" value="MCV4379561.1"/>
    <property type="molecule type" value="Genomic_DNA"/>
</dbReference>
<proteinExistence type="predicted"/>
<name>A0ABT3C3A5_9PSED</name>
<dbReference type="Gene3D" id="3.30.572.10">
    <property type="entry name" value="Thymidylate synthase/dCMP hydroxymethylase domain"/>
    <property type="match status" value="1"/>
</dbReference>
<dbReference type="Proteomes" id="UP001207294">
    <property type="component" value="Unassembled WGS sequence"/>
</dbReference>
<dbReference type="InterPro" id="IPR036926">
    <property type="entry name" value="Thymidate_synth/dCMP_Mease_sf"/>
</dbReference>
<sequence>MIIEATRVDSLEDIARNAEREVSENFSLNYISSHIVSMADLKNKPLSDVTEEANRWAAREKPAELQINHGEHIKNGLDHIIHELKHKNTSNRALFSLISQDHISDTGDKPIPSFMIMQCNIHENTLYCTSYFRALEVSKFFRINLEELRLKICEIQKSIRSFDKVNITVFAFRAYINRDINTLTVPEIDRTHPIDLMTTLLENKSKVANMLREKGLPSTVIETESIQNFIKSINKDLFKSDNKRSMTLEAEKAIHIADELAELRERDSHHSDIENLNREFQTKLNKIAEELER</sequence>
<organism evidence="1 2">
    <name type="scientific">Pseudomonas capsici</name>
    <dbReference type="NCBI Taxonomy" id="2810614"/>
    <lineage>
        <taxon>Bacteria</taxon>
        <taxon>Pseudomonadati</taxon>
        <taxon>Pseudomonadota</taxon>
        <taxon>Gammaproteobacteria</taxon>
        <taxon>Pseudomonadales</taxon>
        <taxon>Pseudomonadaceae</taxon>
        <taxon>Pseudomonas</taxon>
    </lineage>
</organism>
<dbReference type="RefSeq" id="WP_263943459.1">
    <property type="nucleotide sequence ID" value="NZ_JAOXMH010000028.1"/>
</dbReference>
<evidence type="ECO:0000313" key="2">
    <source>
        <dbReference type="Proteomes" id="UP001207294"/>
    </source>
</evidence>
<accession>A0ABT3C3A5</accession>
<keyword evidence="2" id="KW-1185">Reference proteome</keyword>
<dbReference type="SUPFAM" id="SSF55831">
    <property type="entry name" value="Thymidylate synthase/dCMP hydroxymethylase"/>
    <property type="match status" value="1"/>
</dbReference>
<protein>
    <submittedName>
        <fullName evidence="1">Uncharacterized protein</fullName>
    </submittedName>
</protein>
<comment type="caution">
    <text evidence="1">The sequence shown here is derived from an EMBL/GenBank/DDBJ whole genome shotgun (WGS) entry which is preliminary data.</text>
</comment>
<evidence type="ECO:0000313" key="1">
    <source>
        <dbReference type="EMBL" id="MCV4379561.1"/>
    </source>
</evidence>
<gene>
    <name evidence="1" type="ORF">OH718_23455</name>
</gene>